<name>A0AAD3E345_9CHLO</name>
<accession>A0AAD3E345</accession>
<evidence type="ECO:0000256" key="1">
    <source>
        <dbReference type="SAM" id="MobiDB-lite"/>
    </source>
</evidence>
<sequence length="334" mass="34655">MPRPRSQRTPAANEVLEQPSETAPTVPSEQPQPPARRVLDNSQDQILRSLPSSLSREQKLAALGWRGGCFCCPANISFGQCIAGFWQAARSPAKSTDSLVHWGLNASKFLFEAGPNAAPGFELLLRAGFLSLAPQLLTLTGEVPQTIMLTPQLSFTQVFATGGKQIPLATSPQLVTLSLLAQLSAAPAALAALAASPDIIPSLLRALSASSDDRFRSLAFQTLAECLNFYPEEEAQEEGAAAAVSTAAALAARLRSSLIQRLLDSGVAGVTAAALERSTSATVARDACAFLLGMLLGSSGSSGNSSSSSTAARTAGSNAARQQQQQHGGRAGGD</sequence>
<feature type="region of interest" description="Disordered" evidence="1">
    <location>
        <begin position="300"/>
        <end position="334"/>
    </location>
</feature>
<gene>
    <name evidence="2" type="ORF">Agub_g13882</name>
</gene>
<dbReference type="EMBL" id="BMAR01000050">
    <property type="protein sequence ID" value="GFR51473.1"/>
    <property type="molecule type" value="Genomic_DNA"/>
</dbReference>
<protein>
    <submittedName>
        <fullName evidence="2">Uncharacterized protein</fullName>
    </submittedName>
</protein>
<dbReference type="Proteomes" id="UP001054857">
    <property type="component" value="Unassembled WGS sequence"/>
</dbReference>
<dbReference type="InterPro" id="IPR016024">
    <property type="entry name" value="ARM-type_fold"/>
</dbReference>
<feature type="region of interest" description="Disordered" evidence="1">
    <location>
        <begin position="1"/>
        <end position="37"/>
    </location>
</feature>
<dbReference type="AlphaFoldDB" id="A0AAD3E345"/>
<feature type="compositionally biased region" description="Polar residues" evidence="1">
    <location>
        <begin position="19"/>
        <end position="29"/>
    </location>
</feature>
<organism evidence="2 3">
    <name type="scientific">Astrephomene gubernaculifera</name>
    <dbReference type="NCBI Taxonomy" id="47775"/>
    <lineage>
        <taxon>Eukaryota</taxon>
        <taxon>Viridiplantae</taxon>
        <taxon>Chlorophyta</taxon>
        <taxon>core chlorophytes</taxon>
        <taxon>Chlorophyceae</taxon>
        <taxon>CS clade</taxon>
        <taxon>Chlamydomonadales</taxon>
        <taxon>Astrephomenaceae</taxon>
        <taxon>Astrephomene</taxon>
    </lineage>
</organism>
<feature type="compositionally biased region" description="Low complexity" evidence="1">
    <location>
        <begin position="300"/>
        <end position="328"/>
    </location>
</feature>
<evidence type="ECO:0000313" key="3">
    <source>
        <dbReference type="Proteomes" id="UP001054857"/>
    </source>
</evidence>
<keyword evidence="3" id="KW-1185">Reference proteome</keyword>
<reference evidence="2 3" key="1">
    <citation type="journal article" date="2021" name="Sci. Rep.">
        <title>Genome sequencing of the multicellular alga Astrephomene provides insights into convergent evolution of germ-soma differentiation.</title>
        <authorList>
            <person name="Yamashita S."/>
            <person name="Yamamoto K."/>
            <person name="Matsuzaki R."/>
            <person name="Suzuki S."/>
            <person name="Yamaguchi H."/>
            <person name="Hirooka S."/>
            <person name="Minakuchi Y."/>
            <person name="Miyagishima S."/>
            <person name="Kawachi M."/>
            <person name="Toyoda A."/>
            <person name="Nozaki H."/>
        </authorList>
    </citation>
    <scope>NUCLEOTIDE SEQUENCE [LARGE SCALE GENOMIC DNA]</scope>
    <source>
        <strain evidence="2 3">NIES-4017</strain>
    </source>
</reference>
<feature type="non-terminal residue" evidence="2">
    <location>
        <position position="334"/>
    </location>
</feature>
<dbReference type="SUPFAM" id="SSF48371">
    <property type="entry name" value="ARM repeat"/>
    <property type="match status" value="1"/>
</dbReference>
<comment type="caution">
    <text evidence="2">The sequence shown here is derived from an EMBL/GenBank/DDBJ whole genome shotgun (WGS) entry which is preliminary data.</text>
</comment>
<evidence type="ECO:0000313" key="2">
    <source>
        <dbReference type="EMBL" id="GFR51473.1"/>
    </source>
</evidence>
<proteinExistence type="predicted"/>